<feature type="domain" description="HTH deoR-type" evidence="3">
    <location>
        <begin position="3"/>
        <end position="58"/>
    </location>
</feature>
<dbReference type="Pfam" id="PF08220">
    <property type="entry name" value="HTH_DeoR"/>
    <property type="match status" value="1"/>
</dbReference>
<comment type="caution">
    <text evidence="4">The sequence shown here is derived from an EMBL/GenBank/DDBJ whole genome shotgun (WGS) entry which is preliminary data.</text>
</comment>
<dbReference type="PROSITE" id="PS51000">
    <property type="entry name" value="HTH_DEOR_2"/>
    <property type="match status" value="1"/>
</dbReference>
<proteinExistence type="predicted"/>
<dbReference type="GO" id="GO:0003677">
    <property type="term" value="F:DNA binding"/>
    <property type="evidence" value="ECO:0007669"/>
    <property type="project" value="UniProtKB-KW"/>
</dbReference>
<dbReference type="Gene3D" id="3.40.50.1360">
    <property type="match status" value="1"/>
</dbReference>
<dbReference type="PANTHER" id="PTHR30363">
    <property type="entry name" value="HTH-TYPE TRANSCRIPTIONAL REGULATOR SRLR-RELATED"/>
    <property type="match status" value="1"/>
</dbReference>
<dbReference type="Pfam" id="PF00455">
    <property type="entry name" value="DeoRC"/>
    <property type="match status" value="1"/>
</dbReference>
<dbReference type="InterPro" id="IPR014036">
    <property type="entry name" value="DeoR-like_C"/>
</dbReference>
<evidence type="ECO:0000259" key="3">
    <source>
        <dbReference type="PROSITE" id="PS51000"/>
    </source>
</evidence>
<reference evidence="4 5" key="1">
    <citation type="submission" date="2024-03" db="EMBL/GenBank/DDBJ databases">
        <title>Human intestinal bacterial collection.</title>
        <authorList>
            <person name="Pauvert C."/>
            <person name="Hitch T.C.A."/>
            <person name="Clavel T."/>
        </authorList>
    </citation>
    <scope>NUCLEOTIDE SEQUENCE [LARGE SCALE GENOMIC DNA]</scope>
    <source>
        <strain evidence="4 5">CLA-AA-H185</strain>
    </source>
</reference>
<dbReference type="InterPro" id="IPR036388">
    <property type="entry name" value="WH-like_DNA-bd_sf"/>
</dbReference>
<dbReference type="Proteomes" id="UP001454489">
    <property type="component" value="Unassembled WGS sequence"/>
</dbReference>
<dbReference type="InterPro" id="IPR001034">
    <property type="entry name" value="DeoR_HTH"/>
</dbReference>
<keyword evidence="5" id="KW-1185">Reference proteome</keyword>
<accession>A0ABV1HF65</accession>
<dbReference type="SUPFAM" id="SSF46785">
    <property type="entry name" value="Winged helix' DNA-binding domain"/>
    <property type="match status" value="1"/>
</dbReference>
<evidence type="ECO:0000313" key="5">
    <source>
        <dbReference type="Proteomes" id="UP001454489"/>
    </source>
</evidence>
<evidence type="ECO:0000256" key="2">
    <source>
        <dbReference type="ARBA" id="ARBA00023163"/>
    </source>
</evidence>
<gene>
    <name evidence="4" type="ORF">WMO43_09865</name>
</gene>
<dbReference type="EMBL" id="JBBMEX010000009">
    <property type="protein sequence ID" value="MEQ2558173.1"/>
    <property type="molecule type" value="Genomic_DNA"/>
</dbReference>
<dbReference type="InterPro" id="IPR050313">
    <property type="entry name" value="Carb_Metab_HTH_regulators"/>
</dbReference>
<dbReference type="InterPro" id="IPR037171">
    <property type="entry name" value="NagB/RpiA_transferase-like"/>
</dbReference>
<dbReference type="Gene3D" id="1.10.10.10">
    <property type="entry name" value="Winged helix-like DNA-binding domain superfamily/Winged helix DNA-binding domain"/>
    <property type="match status" value="1"/>
</dbReference>
<evidence type="ECO:0000313" key="4">
    <source>
        <dbReference type="EMBL" id="MEQ2558173.1"/>
    </source>
</evidence>
<dbReference type="PANTHER" id="PTHR30363:SF44">
    <property type="entry name" value="AGA OPERON TRANSCRIPTIONAL REPRESSOR-RELATED"/>
    <property type="match status" value="1"/>
</dbReference>
<dbReference type="InterPro" id="IPR036390">
    <property type="entry name" value="WH_DNA-bd_sf"/>
</dbReference>
<keyword evidence="4" id="KW-0238">DNA-binding</keyword>
<evidence type="ECO:0000256" key="1">
    <source>
        <dbReference type="ARBA" id="ARBA00023015"/>
    </source>
</evidence>
<keyword evidence="1" id="KW-0805">Transcription regulation</keyword>
<protein>
    <submittedName>
        <fullName evidence="4">DeoR/GlpR family DNA-binding transcription regulator</fullName>
    </submittedName>
</protein>
<dbReference type="SMART" id="SM01134">
    <property type="entry name" value="DeoRC"/>
    <property type="match status" value="1"/>
</dbReference>
<dbReference type="SUPFAM" id="SSF100950">
    <property type="entry name" value="NagB/RpiA/CoA transferase-like"/>
    <property type="match status" value="1"/>
</dbReference>
<keyword evidence="2" id="KW-0804">Transcription</keyword>
<sequence length="254" mass="28844">MLYIERREKILEMLRKSGNVKVSDLVDIFHVDATTIRRDLKALADNEKVKMVYGGAYYINEMSQWPIEDNPDVKRTINIEKKQIVAQKAAKEIKDGDTIILNNGVTAELILDYLPEMKSLNLITQSLIIAQKAVEKQFIDVYLPGGKYRKKSGMFYGDFAIDAIKKFRASKIFLGILGVSIHDGVTHPAIEEVPVMQALLEISHKKYLIADTTKYGKAFLGKIAGLSEFDTLIVDEELPEIYYKYAEEHGIRII</sequence>
<dbReference type="RefSeq" id="WP_353531050.1">
    <property type="nucleotide sequence ID" value="NZ_JBBMEX010000009.1"/>
</dbReference>
<dbReference type="SMART" id="SM00420">
    <property type="entry name" value="HTH_DEOR"/>
    <property type="match status" value="1"/>
</dbReference>
<name>A0ABV1HF65_9FIRM</name>
<organism evidence="4 5">
    <name type="scientific">Maccoyibacter intestinihominis</name>
    <dbReference type="NCBI Taxonomy" id="3133499"/>
    <lineage>
        <taxon>Bacteria</taxon>
        <taxon>Bacillati</taxon>
        <taxon>Bacillota</taxon>
        <taxon>Clostridia</taxon>
        <taxon>Lachnospirales</taxon>
        <taxon>Lachnospiraceae</taxon>
        <taxon>Maccoyibacter</taxon>
    </lineage>
</organism>